<reference evidence="4" key="1">
    <citation type="journal article" date="2019" name="Int. J. Syst. Evol. Microbiol.">
        <title>The Global Catalogue of Microorganisms (GCM) 10K type strain sequencing project: providing services to taxonomists for standard genome sequencing and annotation.</title>
        <authorList>
            <consortium name="The Broad Institute Genomics Platform"/>
            <consortium name="The Broad Institute Genome Sequencing Center for Infectious Disease"/>
            <person name="Wu L."/>
            <person name="Ma J."/>
        </authorList>
    </citation>
    <scope>NUCLEOTIDE SEQUENCE [LARGE SCALE GENOMIC DNA]</scope>
    <source>
        <strain evidence="4">CGMCC 1.16855</strain>
    </source>
</reference>
<protein>
    <submittedName>
        <fullName evidence="3">Methyltransferase domain-containing protein</fullName>
    </submittedName>
</protein>
<name>A0ABV7BLB2_9PROT</name>
<dbReference type="GO" id="GO:0032259">
    <property type="term" value="P:methylation"/>
    <property type="evidence" value="ECO:0007669"/>
    <property type="project" value="UniProtKB-KW"/>
</dbReference>
<keyword evidence="3" id="KW-0808">Transferase</keyword>
<dbReference type="Gene3D" id="3.40.50.150">
    <property type="entry name" value="Vaccinia Virus protein VP39"/>
    <property type="match status" value="1"/>
</dbReference>
<feature type="domain" description="Methyltransferase type 11" evidence="2">
    <location>
        <begin position="150"/>
        <end position="217"/>
    </location>
</feature>
<keyword evidence="4" id="KW-1185">Reference proteome</keyword>
<evidence type="ECO:0000313" key="4">
    <source>
        <dbReference type="Proteomes" id="UP001595420"/>
    </source>
</evidence>
<comment type="caution">
    <text evidence="3">The sequence shown here is derived from an EMBL/GenBank/DDBJ whole genome shotgun (WGS) entry which is preliminary data.</text>
</comment>
<feature type="region of interest" description="Disordered" evidence="1">
    <location>
        <begin position="1"/>
        <end position="24"/>
    </location>
</feature>
<proteinExistence type="predicted"/>
<dbReference type="InterPro" id="IPR029063">
    <property type="entry name" value="SAM-dependent_MTases_sf"/>
</dbReference>
<dbReference type="GO" id="GO:0008168">
    <property type="term" value="F:methyltransferase activity"/>
    <property type="evidence" value="ECO:0007669"/>
    <property type="project" value="UniProtKB-KW"/>
</dbReference>
<dbReference type="Proteomes" id="UP001595420">
    <property type="component" value="Unassembled WGS sequence"/>
</dbReference>
<accession>A0ABV7BLB2</accession>
<sequence>MPALTETAPPLRASQIPPQDQPVPPGYAAGAPAPWWLKLAVKLALGALPVPARAWRALGLRRHSFAALDPGRLVAPLQWRMDRFRTLSGRAPRSVLEVGPGSMVLRAPIAAALGLGPIWYLDVEDAAPQDLAPYRAAAEAARQAGLTPPDLSACRNRAEVLAACGARLLVGGPEALAAVPAGSVDLAFSEVALEHVRRDALAPLLAALRRVTAPGGLGLHAVDFHDHLGGGLRHLSFGPRFWEGPAVARAGLYCNQLGLSEFLAAFAAAGFAARASHRLVWELPPVPPGGVHPALGRAPEDDRICHAALEVTPA</sequence>
<evidence type="ECO:0000256" key="1">
    <source>
        <dbReference type="SAM" id="MobiDB-lite"/>
    </source>
</evidence>
<evidence type="ECO:0000313" key="3">
    <source>
        <dbReference type="EMBL" id="MFC2998432.1"/>
    </source>
</evidence>
<gene>
    <name evidence="3" type="ORF">ACFOD3_00925</name>
</gene>
<dbReference type="Pfam" id="PF08241">
    <property type="entry name" value="Methyltransf_11"/>
    <property type="match status" value="1"/>
</dbReference>
<organism evidence="3 4">
    <name type="scientific">Falsiroseomonas tokyonensis</name>
    <dbReference type="NCBI Taxonomy" id="430521"/>
    <lineage>
        <taxon>Bacteria</taxon>
        <taxon>Pseudomonadati</taxon>
        <taxon>Pseudomonadota</taxon>
        <taxon>Alphaproteobacteria</taxon>
        <taxon>Acetobacterales</taxon>
        <taxon>Roseomonadaceae</taxon>
        <taxon>Falsiroseomonas</taxon>
    </lineage>
</organism>
<dbReference type="InterPro" id="IPR013216">
    <property type="entry name" value="Methyltransf_11"/>
</dbReference>
<dbReference type="SUPFAM" id="SSF53335">
    <property type="entry name" value="S-adenosyl-L-methionine-dependent methyltransferases"/>
    <property type="match status" value="1"/>
</dbReference>
<dbReference type="EMBL" id="JBHRSB010000001">
    <property type="protein sequence ID" value="MFC2998432.1"/>
    <property type="molecule type" value="Genomic_DNA"/>
</dbReference>
<keyword evidence="3" id="KW-0489">Methyltransferase</keyword>
<evidence type="ECO:0000259" key="2">
    <source>
        <dbReference type="Pfam" id="PF08241"/>
    </source>
</evidence>